<sequence length="160" mass="17855">MSKITFWCDDVTGLSGSDSPYFLVYAGDAKKSKSVVKRVRKSSWDDNVDAGEPARSATVSFPELTSLDLVMVALLEEDWDPDENLALKVHGWMDNLDNLLPVFQTGTGGNVATIFREEFIKAIKNKSDNDDLVNAHRFVPSTGTKHYFGDGGHYRVKFDF</sequence>
<gene>
    <name evidence="1" type="ORF">Bpfe_031165</name>
</gene>
<organism evidence="1 2">
    <name type="scientific">Biomphalaria pfeifferi</name>
    <name type="common">Bloodfluke planorb</name>
    <name type="synonym">Freshwater snail</name>
    <dbReference type="NCBI Taxonomy" id="112525"/>
    <lineage>
        <taxon>Eukaryota</taxon>
        <taxon>Metazoa</taxon>
        <taxon>Spiralia</taxon>
        <taxon>Lophotrochozoa</taxon>
        <taxon>Mollusca</taxon>
        <taxon>Gastropoda</taxon>
        <taxon>Heterobranchia</taxon>
        <taxon>Euthyneura</taxon>
        <taxon>Panpulmonata</taxon>
        <taxon>Hygrophila</taxon>
        <taxon>Lymnaeoidea</taxon>
        <taxon>Planorbidae</taxon>
        <taxon>Biomphalaria</taxon>
    </lineage>
</organism>
<dbReference type="EMBL" id="JASAOG010000449">
    <property type="protein sequence ID" value="KAK0039412.1"/>
    <property type="molecule type" value="Genomic_DNA"/>
</dbReference>
<reference evidence="1" key="1">
    <citation type="journal article" date="2023" name="PLoS Negl. Trop. Dis.">
        <title>A genome sequence for Biomphalaria pfeifferi, the major vector snail for the human-infecting parasite Schistosoma mansoni.</title>
        <authorList>
            <person name="Bu L."/>
            <person name="Lu L."/>
            <person name="Laidemitt M.R."/>
            <person name="Zhang S.M."/>
            <person name="Mutuku M."/>
            <person name="Mkoji G."/>
            <person name="Steinauer M."/>
            <person name="Loker E.S."/>
        </authorList>
    </citation>
    <scope>NUCLEOTIDE SEQUENCE</scope>
    <source>
        <strain evidence="1">KasaAsao</strain>
    </source>
</reference>
<dbReference type="AlphaFoldDB" id="A0AAD8AP79"/>
<accession>A0AAD8AP79</accession>
<comment type="caution">
    <text evidence="1">The sequence shown here is derived from an EMBL/GenBank/DDBJ whole genome shotgun (WGS) entry which is preliminary data.</text>
</comment>
<reference evidence="1" key="2">
    <citation type="submission" date="2023-04" db="EMBL/GenBank/DDBJ databases">
        <authorList>
            <person name="Bu L."/>
            <person name="Lu L."/>
            <person name="Laidemitt M.R."/>
            <person name="Zhang S.M."/>
            <person name="Mutuku M."/>
            <person name="Mkoji G."/>
            <person name="Steinauer M."/>
            <person name="Loker E.S."/>
        </authorList>
    </citation>
    <scope>NUCLEOTIDE SEQUENCE</scope>
    <source>
        <strain evidence="1">KasaAsao</strain>
        <tissue evidence="1">Whole Snail</tissue>
    </source>
</reference>
<keyword evidence="2" id="KW-1185">Reference proteome</keyword>
<dbReference type="Proteomes" id="UP001233172">
    <property type="component" value="Unassembled WGS sequence"/>
</dbReference>
<name>A0AAD8AP79_BIOPF</name>
<protein>
    <submittedName>
        <fullName evidence="1">Uncharacterized protein</fullName>
    </submittedName>
</protein>
<evidence type="ECO:0000313" key="1">
    <source>
        <dbReference type="EMBL" id="KAK0039412.1"/>
    </source>
</evidence>
<proteinExistence type="predicted"/>
<evidence type="ECO:0000313" key="2">
    <source>
        <dbReference type="Proteomes" id="UP001233172"/>
    </source>
</evidence>